<dbReference type="InterPro" id="IPR010056">
    <property type="entry name" value="Phage_rep_org__N"/>
</dbReference>
<reference evidence="4" key="1">
    <citation type="journal article" date="2019" name="Int. J. Syst. Evol. Microbiol.">
        <title>The Global Catalogue of Microorganisms (GCM) 10K type strain sequencing project: providing services to taxonomists for standard genome sequencing and annotation.</title>
        <authorList>
            <consortium name="The Broad Institute Genomics Platform"/>
            <consortium name="The Broad Institute Genome Sequencing Center for Infectious Disease"/>
            <person name="Wu L."/>
            <person name="Ma J."/>
        </authorList>
    </citation>
    <scope>NUCLEOTIDE SEQUENCE [LARGE SCALE GENOMIC DNA]</scope>
    <source>
        <strain evidence="4">CCM 7756</strain>
    </source>
</reference>
<feature type="compositionally biased region" description="Basic and acidic residues" evidence="1">
    <location>
        <begin position="147"/>
        <end position="180"/>
    </location>
</feature>
<protein>
    <submittedName>
        <fullName evidence="3">Phage replisome organizer N-terminal domain-containing protein</fullName>
    </submittedName>
</protein>
<dbReference type="Proteomes" id="UP001595637">
    <property type="component" value="Unassembled WGS sequence"/>
</dbReference>
<evidence type="ECO:0000256" key="1">
    <source>
        <dbReference type="SAM" id="MobiDB-lite"/>
    </source>
</evidence>
<dbReference type="RefSeq" id="WP_380653090.1">
    <property type="nucleotide sequence ID" value="NZ_JBHRVQ010000001.1"/>
</dbReference>
<proteinExistence type="predicted"/>
<dbReference type="InterPro" id="IPR036390">
    <property type="entry name" value="WH_DNA-bd_sf"/>
</dbReference>
<organism evidence="3 4">
    <name type="scientific">Salinicoccus sesuvii</name>
    <dbReference type="NCBI Taxonomy" id="868281"/>
    <lineage>
        <taxon>Bacteria</taxon>
        <taxon>Bacillati</taxon>
        <taxon>Bacillota</taxon>
        <taxon>Bacilli</taxon>
        <taxon>Bacillales</taxon>
        <taxon>Staphylococcaceae</taxon>
        <taxon>Salinicoccus</taxon>
    </lineage>
</organism>
<dbReference type="NCBIfam" id="TIGR01714">
    <property type="entry name" value="phage_rep_org_N"/>
    <property type="match status" value="1"/>
</dbReference>
<comment type="caution">
    <text evidence="3">The sequence shown here is derived from an EMBL/GenBank/DDBJ whole genome shotgun (WGS) entry which is preliminary data.</text>
</comment>
<feature type="region of interest" description="Disordered" evidence="1">
    <location>
        <begin position="256"/>
        <end position="283"/>
    </location>
</feature>
<dbReference type="InterPro" id="IPR053162">
    <property type="entry name" value="DnaD"/>
</dbReference>
<feature type="domain" description="Phage replisome organiser N-terminal" evidence="2">
    <location>
        <begin position="6"/>
        <end position="125"/>
    </location>
</feature>
<feature type="compositionally biased region" description="Polar residues" evidence="1">
    <location>
        <begin position="132"/>
        <end position="146"/>
    </location>
</feature>
<feature type="compositionally biased region" description="Basic and acidic residues" evidence="1">
    <location>
        <begin position="108"/>
        <end position="117"/>
    </location>
</feature>
<name>A0ABV7N6A6_9STAP</name>
<accession>A0ABV7N6A6</accession>
<feature type="compositionally biased region" description="Basic and acidic residues" evidence="1">
    <location>
        <begin position="269"/>
        <end position="283"/>
    </location>
</feature>
<dbReference type="PANTHER" id="PTHR37293">
    <property type="entry name" value="PHAGE REPLICATION PROTEIN-RELATED"/>
    <property type="match status" value="1"/>
</dbReference>
<evidence type="ECO:0000313" key="3">
    <source>
        <dbReference type="EMBL" id="MFC3388115.1"/>
    </source>
</evidence>
<feature type="region of interest" description="Disordered" evidence="1">
    <location>
        <begin position="108"/>
        <end position="188"/>
    </location>
</feature>
<gene>
    <name evidence="3" type="ORF">ACFOEO_05990</name>
</gene>
<dbReference type="PANTHER" id="PTHR37293:SF7">
    <property type="entry name" value="HYPOTHETICAL PHAGE PROTEIN"/>
    <property type="match status" value="1"/>
</dbReference>
<sequence>MADIQWIKLKVDMFDNEKIKLIEAMPDADSILVIWIKLLTYAGKANSSGYIMLTENIPMNEEELATIFGRPLNTVRYALQVFERYGMVERDADAIKIKNWDTHQNVDGMEKIREQNRIRKQKQREKDRQKQLGNSKTDGQVTGQSQKSRDSHATEEEKEREEELDKERDKEKERDKDHVSPSHNQEVFDILSDRGINMNKSQACFSISQRMSGIDDIQYLHEAIDIAERNGAKTAPYLLSIIDNWMSEGKDTYQKLSEHQARKKNGKKPLTDEQKELEKKLGF</sequence>
<keyword evidence="4" id="KW-1185">Reference proteome</keyword>
<dbReference type="EMBL" id="JBHRVQ010000001">
    <property type="protein sequence ID" value="MFC3388115.1"/>
    <property type="molecule type" value="Genomic_DNA"/>
</dbReference>
<dbReference type="SUPFAM" id="SSF46785">
    <property type="entry name" value="Winged helix' DNA-binding domain"/>
    <property type="match status" value="1"/>
</dbReference>
<evidence type="ECO:0000259" key="2">
    <source>
        <dbReference type="Pfam" id="PF09681"/>
    </source>
</evidence>
<evidence type="ECO:0000313" key="4">
    <source>
        <dbReference type="Proteomes" id="UP001595637"/>
    </source>
</evidence>
<dbReference type="Pfam" id="PF09681">
    <property type="entry name" value="Phage_rep_org_N"/>
    <property type="match status" value="1"/>
</dbReference>